<accession>A0ABR2VSQ3</accession>
<protein>
    <recommendedName>
        <fullName evidence="5">F-box domain-containing protein</fullName>
    </recommendedName>
</protein>
<dbReference type="SUPFAM" id="SSF52047">
    <property type="entry name" value="RNI-like"/>
    <property type="match status" value="1"/>
</dbReference>
<proteinExistence type="predicted"/>
<organism evidence="3 4">
    <name type="scientific">Basidiobolus ranarum</name>
    <dbReference type="NCBI Taxonomy" id="34480"/>
    <lineage>
        <taxon>Eukaryota</taxon>
        <taxon>Fungi</taxon>
        <taxon>Fungi incertae sedis</taxon>
        <taxon>Zoopagomycota</taxon>
        <taxon>Entomophthoromycotina</taxon>
        <taxon>Basidiobolomycetes</taxon>
        <taxon>Basidiobolales</taxon>
        <taxon>Basidiobolaceae</taxon>
        <taxon>Basidiobolus</taxon>
    </lineage>
</organism>
<evidence type="ECO:0000313" key="4">
    <source>
        <dbReference type="Proteomes" id="UP001479436"/>
    </source>
</evidence>
<dbReference type="Proteomes" id="UP001479436">
    <property type="component" value="Unassembled WGS sequence"/>
</dbReference>
<evidence type="ECO:0008006" key="5">
    <source>
        <dbReference type="Google" id="ProtNLM"/>
    </source>
</evidence>
<dbReference type="PANTHER" id="PTHR13318">
    <property type="entry name" value="PARTNER OF PAIRED, ISOFORM B-RELATED"/>
    <property type="match status" value="1"/>
</dbReference>
<dbReference type="InterPro" id="IPR001810">
    <property type="entry name" value="F-box_dom"/>
</dbReference>
<dbReference type="Pfam" id="PF12937">
    <property type="entry name" value="F-box-like"/>
    <property type="match status" value="1"/>
</dbReference>
<keyword evidence="4" id="KW-1185">Reference proteome</keyword>
<evidence type="ECO:0000259" key="1">
    <source>
        <dbReference type="Pfam" id="PF12937"/>
    </source>
</evidence>
<dbReference type="InterPro" id="IPR032675">
    <property type="entry name" value="LRR_dom_sf"/>
</dbReference>
<name>A0ABR2VSQ3_9FUNG</name>
<dbReference type="InterPro" id="IPR057207">
    <property type="entry name" value="FBXL15_LRR"/>
</dbReference>
<evidence type="ECO:0000313" key="3">
    <source>
        <dbReference type="EMBL" id="KAK9700524.1"/>
    </source>
</evidence>
<feature type="domain" description="F-box" evidence="1">
    <location>
        <begin position="102"/>
        <end position="144"/>
    </location>
</feature>
<comment type="caution">
    <text evidence="3">The sequence shown here is derived from an EMBL/GenBank/DDBJ whole genome shotgun (WGS) entry which is preliminary data.</text>
</comment>
<dbReference type="Gene3D" id="3.80.10.10">
    <property type="entry name" value="Ribonuclease Inhibitor"/>
    <property type="match status" value="2"/>
</dbReference>
<dbReference type="SMART" id="SM00367">
    <property type="entry name" value="LRR_CC"/>
    <property type="match status" value="8"/>
</dbReference>
<dbReference type="Pfam" id="PF25372">
    <property type="entry name" value="DUF7885"/>
    <property type="match status" value="1"/>
</dbReference>
<dbReference type="InterPro" id="IPR006553">
    <property type="entry name" value="Leu-rich_rpt_Cys-con_subtyp"/>
</dbReference>
<evidence type="ECO:0000259" key="2">
    <source>
        <dbReference type="Pfam" id="PF25372"/>
    </source>
</evidence>
<reference evidence="3 4" key="1">
    <citation type="submission" date="2023-04" db="EMBL/GenBank/DDBJ databases">
        <title>Genome of Basidiobolus ranarum AG-B5.</title>
        <authorList>
            <person name="Stajich J.E."/>
            <person name="Carter-House D."/>
            <person name="Gryganskyi A."/>
        </authorList>
    </citation>
    <scope>NUCLEOTIDE SEQUENCE [LARGE SCALE GENOMIC DNA]</scope>
    <source>
        <strain evidence="3 4">AG-B5</strain>
    </source>
</reference>
<gene>
    <name evidence="3" type="ORF">K7432_012150</name>
</gene>
<feature type="domain" description="F-box/LRR-repeat protein 15-like leucin rich repeat" evidence="2">
    <location>
        <begin position="202"/>
        <end position="350"/>
    </location>
</feature>
<dbReference type="EMBL" id="JASJQH010007895">
    <property type="protein sequence ID" value="KAK9700524.1"/>
    <property type="molecule type" value="Genomic_DNA"/>
</dbReference>
<sequence length="505" mass="56168">MVSFFPVISACVQLWRSTVFWVVNPLFELCESLLTEGLQESDLLAILSFSNQIESESAQYFRQKESLKAHFKTPTVTSLQFKRGPVETGTGEHSSFSRITVRDLPQEILFHILSMDENPVALRNLILVNKLWYRLVVPLLYKSPKIYPNNTYQNIFSTQSVWNTITRPITSRFDSQGLPKNFPIKVYGGLIQSLNLTDGQELVTDATIKALACFCPNLKRINLSSCFNITDNSLVDILEACSHSLESINLNGCSKITDNGVALIGLKCSRVESVNLAGCHEITDSTIISISEGCRSLKQLRISDCSSVTHKSILTLVLNCPRLQWLDIARIGSMSDRCVRAIADTCRELEWINLARPSFFHALFPHSASNIALLPEEPDISDDTIHRLVTNCPRLQLLDISYVPSITNSSIESISEHASQLVCLTIIGCRQITAEALRSLAKLRKRAGRLGCITMGDSPNLSEENIEEITNEPEGLLSGWQKSAVDEGSLKEVLGGMSWDDVGSW</sequence>